<dbReference type="EMBL" id="LS483469">
    <property type="protein sequence ID" value="SQI33331.1"/>
    <property type="molecule type" value="Genomic_DNA"/>
</dbReference>
<gene>
    <name evidence="1" type="ORF">NCTC12961_01401</name>
</gene>
<reference evidence="1 2" key="1">
    <citation type="submission" date="2018-06" db="EMBL/GenBank/DDBJ databases">
        <authorList>
            <consortium name="Pathogen Informatics"/>
            <person name="Doyle S."/>
        </authorList>
    </citation>
    <scope>NUCLEOTIDE SEQUENCE [LARGE SCALE GENOMIC DNA]</scope>
    <source>
        <strain evidence="1 2">NCTC12961</strain>
    </source>
</reference>
<evidence type="ECO:0000313" key="2">
    <source>
        <dbReference type="Proteomes" id="UP000248897"/>
    </source>
</evidence>
<evidence type="ECO:0000313" key="1">
    <source>
        <dbReference type="EMBL" id="SQI33331.1"/>
    </source>
</evidence>
<proteinExistence type="predicted"/>
<dbReference type="AlphaFoldDB" id="A0A2X4U2I5"/>
<protein>
    <submittedName>
        <fullName evidence="1">Uncharacterized protein</fullName>
    </submittedName>
</protein>
<dbReference type="Proteomes" id="UP000248897">
    <property type="component" value="Chromosome 1"/>
</dbReference>
<sequence length="64" mass="7565">MDKTEVDFEVSQYLDERYQDGLPPSSYDRNLIHQCIITLNDRGHKCSMFGIAFNENWMGTEEYL</sequence>
<accession>A0A2X4U2I5</accession>
<organism evidence="1 2">
    <name type="scientific">Serratia plymuthica</name>
    <dbReference type="NCBI Taxonomy" id="82996"/>
    <lineage>
        <taxon>Bacteria</taxon>
        <taxon>Pseudomonadati</taxon>
        <taxon>Pseudomonadota</taxon>
        <taxon>Gammaproteobacteria</taxon>
        <taxon>Enterobacterales</taxon>
        <taxon>Yersiniaceae</taxon>
        <taxon>Serratia</taxon>
    </lineage>
</organism>
<name>A0A2X4U2I5_SERPL</name>